<dbReference type="GO" id="GO:0000428">
    <property type="term" value="C:DNA-directed RNA polymerase complex"/>
    <property type="evidence" value="ECO:0007669"/>
    <property type="project" value="UniProtKB-KW"/>
</dbReference>
<dbReference type="EMBL" id="GL883095">
    <property type="protein sequence ID" value="EGG10204.1"/>
    <property type="molecule type" value="Genomic_DNA"/>
</dbReference>
<dbReference type="GO" id="GO:0003677">
    <property type="term" value="F:DNA binding"/>
    <property type="evidence" value="ECO:0007669"/>
    <property type="project" value="InterPro"/>
</dbReference>
<evidence type="ECO:0000256" key="3">
    <source>
        <dbReference type="ARBA" id="ARBA00022679"/>
    </source>
</evidence>
<dbReference type="EC" id="2.7.7.6" evidence="1"/>
<dbReference type="eggNOG" id="KOG0969">
    <property type="taxonomic scope" value="Eukaryota"/>
</dbReference>
<organism evidence="7">
    <name type="scientific">Melampsora larici-populina (strain 98AG31 / pathotype 3-4-7)</name>
    <name type="common">Poplar leaf rust fungus</name>
    <dbReference type="NCBI Taxonomy" id="747676"/>
    <lineage>
        <taxon>Eukaryota</taxon>
        <taxon>Fungi</taxon>
        <taxon>Dikarya</taxon>
        <taxon>Basidiomycota</taxon>
        <taxon>Pucciniomycotina</taxon>
        <taxon>Pucciniomycetes</taxon>
        <taxon>Pucciniales</taxon>
        <taxon>Melampsoraceae</taxon>
        <taxon>Melampsora</taxon>
    </lineage>
</organism>
<dbReference type="AlphaFoldDB" id="F4RC27"/>
<dbReference type="GO" id="GO:0006351">
    <property type="term" value="P:DNA-templated transcription"/>
    <property type="evidence" value="ECO:0007669"/>
    <property type="project" value="InterPro"/>
</dbReference>
<dbReference type="Proteomes" id="UP000001072">
    <property type="component" value="Unassembled WGS sequence"/>
</dbReference>
<evidence type="ECO:0000256" key="5">
    <source>
        <dbReference type="ARBA" id="ARBA00023163"/>
    </source>
</evidence>
<keyword evidence="3" id="KW-0808">Transferase</keyword>
<dbReference type="InParanoid" id="F4RC27"/>
<dbReference type="RefSeq" id="XP_007406505.1">
    <property type="nucleotide sequence ID" value="XM_007406443.1"/>
</dbReference>
<reference evidence="7" key="1">
    <citation type="journal article" date="2011" name="Proc. Natl. Acad. Sci. U.S.A.">
        <title>Obligate biotrophy features unraveled by the genomic analysis of rust fungi.</title>
        <authorList>
            <person name="Duplessis S."/>
            <person name="Cuomo C.A."/>
            <person name="Lin Y.-C."/>
            <person name="Aerts A."/>
            <person name="Tisserant E."/>
            <person name="Veneault-Fourrey C."/>
            <person name="Joly D.L."/>
            <person name="Hacquard S."/>
            <person name="Amselem J."/>
            <person name="Cantarel B.L."/>
            <person name="Chiu R."/>
            <person name="Coutinho P.M."/>
            <person name="Feau N."/>
            <person name="Field M."/>
            <person name="Frey P."/>
            <person name="Gelhaye E."/>
            <person name="Goldberg J."/>
            <person name="Grabherr M.G."/>
            <person name="Kodira C.D."/>
            <person name="Kohler A."/>
            <person name="Kuees U."/>
            <person name="Lindquist E.A."/>
            <person name="Lucas S.M."/>
            <person name="Mago R."/>
            <person name="Mauceli E."/>
            <person name="Morin E."/>
            <person name="Murat C."/>
            <person name="Pangilinan J.L."/>
            <person name="Park R."/>
            <person name="Pearson M."/>
            <person name="Quesneville H."/>
            <person name="Rouhier N."/>
            <person name="Sakthikumar S."/>
            <person name="Salamov A.A."/>
            <person name="Schmutz J."/>
            <person name="Selles B."/>
            <person name="Shapiro H."/>
            <person name="Tanguay P."/>
            <person name="Tuskan G.A."/>
            <person name="Henrissat B."/>
            <person name="Van de Peer Y."/>
            <person name="Rouze P."/>
            <person name="Ellis J.G."/>
            <person name="Dodds P.N."/>
            <person name="Schein J.E."/>
            <person name="Zhong S."/>
            <person name="Hamelin R.C."/>
            <person name="Grigoriev I.V."/>
            <person name="Szabo L.J."/>
            <person name="Martin F."/>
        </authorList>
    </citation>
    <scope>NUCLEOTIDE SEQUENCE [LARGE SCALE GENOMIC DNA]</scope>
    <source>
        <strain evidence="7">98AG31 / pathotype 3-4-7</strain>
    </source>
</reference>
<keyword evidence="4" id="KW-0548">Nucleotidyltransferase</keyword>
<gene>
    <name evidence="6" type="ORF">MELLADRAFT_103664</name>
</gene>
<evidence type="ECO:0000256" key="4">
    <source>
        <dbReference type="ARBA" id="ARBA00022695"/>
    </source>
</evidence>
<dbReference type="KEGG" id="mlr:MELLADRAFT_103664"/>
<evidence type="ECO:0000313" key="7">
    <source>
        <dbReference type="Proteomes" id="UP000001072"/>
    </source>
</evidence>
<accession>F4RC27</accession>
<evidence type="ECO:0000313" key="6">
    <source>
        <dbReference type="EMBL" id="EGG10204.1"/>
    </source>
</evidence>
<dbReference type="OrthoDB" id="2156393at2759"/>
<evidence type="ECO:0000256" key="2">
    <source>
        <dbReference type="ARBA" id="ARBA00022478"/>
    </source>
</evidence>
<keyword evidence="2" id="KW-0240">DNA-directed RNA polymerase</keyword>
<dbReference type="GeneID" id="18922044"/>
<dbReference type="Gene3D" id="2.40.270.10">
    <property type="entry name" value="DNA-directed RNA polymerase, subunit 2, domain 6"/>
    <property type="match status" value="1"/>
</dbReference>
<name>F4RC27_MELLP</name>
<dbReference type="PROSITE" id="PS51257">
    <property type="entry name" value="PROKAR_LIPOPROTEIN"/>
    <property type="match status" value="1"/>
</dbReference>
<dbReference type="HOGENOM" id="CLU_1090199_0_0_1"/>
<sequence>MYPSEDKCIMLMSISSGCLVRLGYLMKDFHERSFENERWFDSEMYNETAKYVIGNTLGCLKPSFRTIPNMFNMLYPFMRDEDPPGPLLGCSMSVQALCKPRTKLSSTVAPITSHLPIVRTPLMQSIIEKVKDNPYISIPGVPMLVVFSNMTYNYEDALIIGEGLKLSTSVWERQRATMESSGARIGDKFGTPHGQKFVLSQILSKDKMPSFQGCKTGEVFKPRVIIASYSIHKCGAMGQLYQVWLTFSVVEDFDF</sequence>
<keyword evidence="7" id="KW-1185">Reference proteome</keyword>
<dbReference type="VEuPathDB" id="FungiDB:MELLADRAFT_103664"/>
<dbReference type="SUPFAM" id="SSF64484">
    <property type="entry name" value="beta and beta-prime subunits of DNA dependent RNA-polymerase"/>
    <property type="match status" value="1"/>
</dbReference>
<dbReference type="InterPro" id="IPR037033">
    <property type="entry name" value="DNA-dir_RNAP_su2_hyb_sf"/>
</dbReference>
<evidence type="ECO:0000256" key="1">
    <source>
        <dbReference type="ARBA" id="ARBA00012418"/>
    </source>
</evidence>
<dbReference type="GO" id="GO:0003899">
    <property type="term" value="F:DNA-directed RNA polymerase activity"/>
    <property type="evidence" value="ECO:0007669"/>
    <property type="project" value="UniProtKB-EC"/>
</dbReference>
<protein>
    <recommendedName>
        <fullName evidence="1">DNA-directed RNA polymerase</fullName>
        <ecNumber evidence="1">2.7.7.6</ecNumber>
    </recommendedName>
</protein>
<keyword evidence="5" id="KW-0804">Transcription</keyword>
<proteinExistence type="predicted"/>